<comment type="caution">
    <text evidence="1">The sequence shown here is derived from an EMBL/GenBank/DDBJ whole genome shotgun (WGS) entry which is preliminary data.</text>
</comment>
<sequence length="149" mass="17392">MKVKIEIEEDGMRSTHVFEGEIVREKVIDFLAAAGVFRGGTNDFRDAAPPKSEDNRTLRDRLEIFVREEFPESWFSSNELRDRYEAVSDDIKLSTVSTYLSRMYYDGVLERRGNRNQRQYRLVTEEFTSEVKYPGTVFKGASWKAESGW</sequence>
<reference evidence="1 2" key="1">
    <citation type="submission" date="2023-03" db="EMBL/GenBank/DDBJ databases">
        <title>Whole genome sequencing of Methanotrichaceae archaeon M04Ac.</title>
        <authorList>
            <person name="Khomyakova M.A."/>
            <person name="Merkel A.Y."/>
            <person name="Slobodkin A.I."/>
        </authorList>
    </citation>
    <scope>NUCLEOTIDE SEQUENCE [LARGE SCALE GENOMIC DNA]</scope>
    <source>
        <strain evidence="1 2">M04Ac</strain>
    </source>
</reference>
<evidence type="ECO:0000313" key="2">
    <source>
        <dbReference type="Proteomes" id="UP001215956"/>
    </source>
</evidence>
<dbReference type="Proteomes" id="UP001215956">
    <property type="component" value="Unassembled WGS sequence"/>
</dbReference>
<keyword evidence="2" id="KW-1185">Reference proteome</keyword>
<protein>
    <submittedName>
        <fullName evidence="1">Uncharacterized protein</fullName>
    </submittedName>
</protein>
<dbReference type="EMBL" id="JARFPL010000045">
    <property type="protein sequence ID" value="MDF0594111.1"/>
    <property type="molecule type" value="Genomic_DNA"/>
</dbReference>
<proteinExistence type="predicted"/>
<accession>A0ABT5XHJ9</accession>
<organism evidence="1 2">
    <name type="scientific">Candidatus Methanocrinis alkalitolerans</name>
    <dbReference type="NCBI Taxonomy" id="3033395"/>
    <lineage>
        <taxon>Archaea</taxon>
        <taxon>Methanobacteriati</taxon>
        <taxon>Methanobacteriota</taxon>
        <taxon>Stenosarchaea group</taxon>
        <taxon>Methanomicrobia</taxon>
        <taxon>Methanotrichales</taxon>
        <taxon>Methanotrichaceae</taxon>
        <taxon>Methanocrinis</taxon>
    </lineage>
</organism>
<name>A0ABT5XHJ9_9EURY</name>
<dbReference type="RefSeq" id="WP_316969807.1">
    <property type="nucleotide sequence ID" value="NZ_JARFPL010000045.1"/>
</dbReference>
<evidence type="ECO:0000313" key="1">
    <source>
        <dbReference type="EMBL" id="MDF0594111.1"/>
    </source>
</evidence>
<gene>
    <name evidence="1" type="ORF">P0O24_11020</name>
</gene>